<sequence>MTRNSGFASGCGSPILAGFKGNKSEFQSIEVQRPVKSITGFWSILDIFGQNSAV</sequence>
<dbReference type="Proteomes" id="UP000001312">
    <property type="component" value="Unassembled WGS sequence"/>
</dbReference>
<gene>
    <name evidence="1" type="ORF">SS1G_05072</name>
</gene>
<accession>A7EIC9</accession>
<dbReference type="RefSeq" id="XP_001593644.1">
    <property type="nucleotide sequence ID" value="XM_001593594.1"/>
</dbReference>
<dbReference type="InParanoid" id="A7EIC9"/>
<keyword evidence="2" id="KW-1185">Reference proteome</keyword>
<dbReference type="HOGENOM" id="CLU_3051793_0_0_1"/>
<organism evidence="1 2">
    <name type="scientific">Sclerotinia sclerotiorum (strain ATCC 18683 / 1980 / Ss-1)</name>
    <name type="common">White mold</name>
    <name type="synonym">Whetzelinia sclerotiorum</name>
    <dbReference type="NCBI Taxonomy" id="665079"/>
    <lineage>
        <taxon>Eukaryota</taxon>
        <taxon>Fungi</taxon>
        <taxon>Dikarya</taxon>
        <taxon>Ascomycota</taxon>
        <taxon>Pezizomycotina</taxon>
        <taxon>Leotiomycetes</taxon>
        <taxon>Helotiales</taxon>
        <taxon>Sclerotiniaceae</taxon>
        <taxon>Sclerotinia</taxon>
    </lineage>
</organism>
<dbReference type="GeneID" id="5489695"/>
<name>A7EIC9_SCLS1</name>
<evidence type="ECO:0000313" key="1">
    <source>
        <dbReference type="EMBL" id="EDO02595.1"/>
    </source>
</evidence>
<reference evidence="2" key="1">
    <citation type="journal article" date="2011" name="PLoS Genet.">
        <title>Genomic analysis of the necrotrophic fungal pathogens Sclerotinia sclerotiorum and Botrytis cinerea.</title>
        <authorList>
            <person name="Amselem J."/>
            <person name="Cuomo C.A."/>
            <person name="van Kan J.A."/>
            <person name="Viaud M."/>
            <person name="Benito E.P."/>
            <person name="Couloux A."/>
            <person name="Coutinho P.M."/>
            <person name="de Vries R.P."/>
            <person name="Dyer P.S."/>
            <person name="Fillinger S."/>
            <person name="Fournier E."/>
            <person name="Gout L."/>
            <person name="Hahn M."/>
            <person name="Kohn L."/>
            <person name="Lapalu N."/>
            <person name="Plummer K.M."/>
            <person name="Pradier J.M."/>
            <person name="Quevillon E."/>
            <person name="Sharon A."/>
            <person name="Simon A."/>
            <person name="ten Have A."/>
            <person name="Tudzynski B."/>
            <person name="Tudzynski P."/>
            <person name="Wincker P."/>
            <person name="Andrew M."/>
            <person name="Anthouard V."/>
            <person name="Beever R.E."/>
            <person name="Beffa R."/>
            <person name="Benoit I."/>
            <person name="Bouzid O."/>
            <person name="Brault B."/>
            <person name="Chen Z."/>
            <person name="Choquer M."/>
            <person name="Collemare J."/>
            <person name="Cotton P."/>
            <person name="Danchin E.G."/>
            <person name="Da Silva C."/>
            <person name="Gautier A."/>
            <person name="Giraud C."/>
            <person name="Giraud T."/>
            <person name="Gonzalez C."/>
            <person name="Grossetete S."/>
            <person name="Guldener U."/>
            <person name="Henrissat B."/>
            <person name="Howlett B.J."/>
            <person name="Kodira C."/>
            <person name="Kretschmer M."/>
            <person name="Lappartient A."/>
            <person name="Leroch M."/>
            <person name="Levis C."/>
            <person name="Mauceli E."/>
            <person name="Neuveglise C."/>
            <person name="Oeser B."/>
            <person name="Pearson M."/>
            <person name="Poulain J."/>
            <person name="Poussereau N."/>
            <person name="Quesneville H."/>
            <person name="Rascle C."/>
            <person name="Schumacher J."/>
            <person name="Segurens B."/>
            <person name="Sexton A."/>
            <person name="Silva E."/>
            <person name="Sirven C."/>
            <person name="Soanes D.M."/>
            <person name="Talbot N.J."/>
            <person name="Templeton M."/>
            <person name="Yandava C."/>
            <person name="Yarden O."/>
            <person name="Zeng Q."/>
            <person name="Rollins J.A."/>
            <person name="Lebrun M.H."/>
            <person name="Dickman M."/>
        </authorList>
    </citation>
    <scope>NUCLEOTIDE SEQUENCE [LARGE SCALE GENOMIC DNA]</scope>
    <source>
        <strain evidence="2">ATCC 18683 / 1980 / Ss-1</strain>
    </source>
</reference>
<dbReference type="AlphaFoldDB" id="A7EIC9"/>
<protein>
    <submittedName>
        <fullName evidence="1">Uncharacterized protein</fullName>
    </submittedName>
</protein>
<dbReference type="KEGG" id="ssl:SS1G_05072"/>
<dbReference type="EMBL" id="CH476626">
    <property type="protein sequence ID" value="EDO02595.1"/>
    <property type="molecule type" value="Genomic_DNA"/>
</dbReference>
<evidence type="ECO:0000313" key="2">
    <source>
        <dbReference type="Proteomes" id="UP000001312"/>
    </source>
</evidence>
<proteinExistence type="predicted"/>